<evidence type="ECO:0000313" key="10">
    <source>
        <dbReference type="Proteomes" id="UP001652680"/>
    </source>
</evidence>
<protein>
    <submittedName>
        <fullName evidence="11">Prominin-like protein isoform X2</fullName>
    </submittedName>
</protein>
<evidence type="ECO:0000256" key="3">
    <source>
        <dbReference type="ARBA" id="ARBA00022692"/>
    </source>
</evidence>
<evidence type="ECO:0000256" key="7">
    <source>
        <dbReference type="SAM" id="MobiDB-lite"/>
    </source>
</evidence>
<feature type="transmembrane region" description="Helical" evidence="8">
    <location>
        <begin position="164"/>
        <end position="193"/>
    </location>
</feature>
<sequence length="1013" mass="114966">MSPVVATVEPLAAVKSKSIKSRKRRQRRRRQIAYLAICGLSVAIFGFALATIIRPATAQDDETAPGGWRKGYVGHGTTHEQMGQPHWPPVEYTVYKPTTNYTKEPPPPTSAMNSIFNFTHFLYDKVLYSDDPIPEGYIVVKNSDTLALGPKVEENDWRDLLAHYWMVLIWVFILVVLIIIIPFIAVCYCCFCCCRRCRQGCPPCTSKQDAQRRFCCGICLLILIIGLIFGIIIAFVTNKMIDSGFSETSETMKRGSEDTCTYLKDVADHVYHLMMYNYEEMETHVLDQLTHAHRHIFLDLSDTSESSSLAEMERVLENMPEALELMKQVEKMEKDLRFYGSQLRDGVRGIKRDVNFAVANLCQLQMCQKFLISSNIEHIDTSQCLHFDTLPNTTAYVEGMEDIIAKKYYIIPQRGLLRLKAVSDKVQSQLSFVLPPMMRDLTKGKTVFREQATNVRNIVEGVLANIHTKTLHSTKSFEDVYDRFGHDRNIISLIVCLLILLVLFILIFALLCGCFGRRRTGYGDECCSKSTGATCLLLAILLIFCVFSFIALVGLFYFMLGMVTYQGACAPLRDQENNTLFRQLDASIDLKHYLPSNGDSKDVSQPLKMSNTIQACHENQTIFEMMRMNNIYDINDLARIKVMTVDDTDSVKVFDEDLSGVILLTPEERGDLTTAQANSLATYHSSLYMPSLCTQFTPMNLNALSEQLYKLSNDLEYPAYGWAKVSFWNEGLNTKAFHRNFVPKLTSIVEKMRANLQKIDELISYENHDFTTTIKILTATANRSEQFIQTRGKDYINTLSSNLTQTIDQIIDDYIDMIIREANENVGHCAPLSYIYYRGVDLICHRLVDPINGFWVGILLCALLFLPILFVAHRLMCLYKKIYPYLATVGAGGVVEGGSDYLYDAYSEREREHVPLANVPKKRRKAYERRREQQDYYEDASPSVSRGNRSGADRGGGGGGDGAPGSSNMRYNDMAPTHWDHEPPRYHNPPAAPPSSEYERPPPYYYPGASEQD</sequence>
<feature type="transmembrane region" description="Helical" evidence="8">
    <location>
        <begin position="490"/>
        <end position="515"/>
    </location>
</feature>
<dbReference type="RefSeq" id="XP_016973360.1">
    <property type="nucleotide sequence ID" value="XM_017117871.1"/>
</dbReference>
<organism evidence="11">
    <name type="scientific">Drosophila rhopaloa</name>
    <name type="common">Fruit fly</name>
    <dbReference type="NCBI Taxonomy" id="1041015"/>
    <lineage>
        <taxon>Eukaryota</taxon>
        <taxon>Metazoa</taxon>
        <taxon>Ecdysozoa</taxon>
        <taxon>Arthropoda</taxon>
        <taxon>Hexapoda</taxon>
        <taxon>Insecta</taxon>
        <taxon>Pterygota</taxon>
        <taxon>Neoptera</taxon>
        <taxon>Endopterygota</taxon>
        <taxon>Diptera</taxon>
        <taxon>Brachycera</taxon>
        <taxon>Muscomorpha</taxon>
        <taxon>Ephydroidea</taxon>
        <taxon>Drosophilidae</taxon>
        <taxon>Drosophila</taxon>
        <taxon>Sophophora</taxon>
    </lineage>
</organism>
<evidence type="ECO:0000313" key="11">
    <source>
        <dbReference type="RefSeq" id="XP_016973360.1"/>
    </source>
</evidence>
<dbReference type="EnsemblMetazoa" id="XM_017117871.2">
    <property type="protein sequence ID" value="XP_016973360.1"/>
    <property type="gene ID" value="LOC108040404"/>
</dbReference>
<proteinExistence type="inferred from homology"/>
<accession>A0A6P4E5Q7</accession>
<keyword evidence="6" id="KW-0325">Glycoprotein</keyword>
<evidence type="ECO:0000313" key="9">
    <source>
        <dbReference type="EnsemblMetazoa" id="XP_016973360.1"/>
    </source>
</evidence>
<feature type="transmembrane region" description="Helical" evidence="8">
    <location>
        <begin position="214"/>
        <end position="236"/>
    </location>
</feature>
<dbReference type="GO" id="GO:0016020">
    <property type="term" value="C:membrane"/>
    <property type="evidence" value="ECO:0007669"/>
    <property type="project" value="UniProtKB-SubCell"/>
</dbReference>
<evidence type="ECO:0000256" key="4">
    <source>
        <dbReference type="ARBA" id="ARBA00022989"/>
    </source>
</evidence>
<dbReference type="PANTHER" id="PTHR22730">
    <property type="entry name" value="PROMININ PROM PROTEIN"/>
    <property type="match status" value="1"/>
</dbReference>
<evidence type="ECO:0000256" key="5">
    <source>
        <dbReference type="ARBA" id="ARBA00023136"/>
    </source>
</evidence>
<dbReference type="Proteomes" id="UP001652680">
    <property type="component" value="Unassembled WGS sequence"/>
</dbReference>
<feature type="transmembrane region" description="Helical" evidence="8">
    <location>
        <begin position="536"/>
        <end position="560"/>
    </location>
</feature>
<reference evidence="11" key="2">
    <citation type="submission" date="2025-04" db="UniProtKB">
        <authorList>
            <consortium name="RefSeq"/>
        </authorList>
    </citation>
    <scope>IDENTIFICATION</scope>
</reference>
<feature type="compositionally biased region" description="Gly residues" evidence="7">
    <location>
        <begin position="953"/>
        <end position="963"/>
    </location>
</feature>
<dbReference type="AlphaFoldDB" id="A0A6P4E5Q7"/>
<reference evidence="9" key="3">
    <citation type="submission" date="2025-05" db="UniProtKB">
        <authorList>
            <consortium name="EnsemblMetazoa"/>
        </authorList>
    </citation>
    <scope>IDENTIFICATION</scope>
</reference>
<keyword evidence="3 8" id="KW-0812">Transmembrane</keyword>
<dbReference type="GeneID" id="108040404"/>
<evidence type="ECO:0000256" key="2">
    <source>
        <dbReference type="ARBA" id="ARBA00006058"/>
    </source>
</evidence>
<feature type="transmembrane region" description="Helical" evidence="8">
    <location>
        <begin position="853"/>
        <end position="872"/>
    </location>
</feature>
<name>A0A6P4E5Q7_DRORH</name>
<keyword evidence="5 8" id="KW-0472">Membrane</keyword>
<dbReference type="Pfam" id="PF05478">
    <property type="entry name" value="Prominin"/>
    <property type="match status" value="1"/>
</dbReference>
<dbReference type="PANTHER" id="PTHR22730:SF1">
    <property type="entry name" value="PROMININ-LIKE PROTEIN"/>
    <property type="match status" value="1"/>
</dbReference>
<feature type="transmembrane region" description="Helical" evidence="8">
    <location>
        <begin position="32"/>
        <end position="53"/>
    </location>
</feature>
<reference evidence="10" key="1">
    <citation type="journal article" date="2021" name="Elife">
        <title>Highly contiguous assemblies of 101 drosophilid genomes.</title>
        <authorList>
            <person name="Kim B.Y."/>
            <person name="Wang J.R."/>
            <person name="Miller D.E."/>
            <person name="Barmina O."/>
            <person name="Delaney E."/>
            <person name="Thompson A."/>
            <person name="Comeault A.A."/>
            <person name="Peede D."/>
            <person name="D'Agostino E.R."/>
            <person name="Pelaez J."/>
            <person name="Aguilar J.M."/>
            <person name="Haji D."/>
            <person name="Matsunaga T."/>
            <person name="Armstrong E.E."/>
            <person name="Zych M."/>
            <person name="Ogawa Y."/>
            <person name="Stamenkovic-Radak M."/>
            <person name="Jelic M."/>
            <person name="Veselinovic M.S."/>
            <person name="Tanaskovic M."/>
            <person name="Eric P."/>
            <person name="Gao J.J."/>
            <person name="Katoh T.K."/>
            <person name="Toda M.J."/>
            <person name="Watabe H."/>
            <person name="Watada M."/>
            <person name="Davis J.S."/>
            <person name="Moyle L.C."/>
            <person name="Manoli G."/>
            <person name="Bertolini E."/>
            <person name="Kostal V."/>
            <person name="Hawley R.S."/>
            <person name="Takahashi A."/>
            <person name="Jones C.D."/>
            <person name="Price D.K."/>
            <person name="Whiteman N."/>
            <person name="Kopp A."/>
            <person name="Matute D.R."/>
            <person name="Petrov D.A."/>
        </authorList>
    </citation>
    <scope>NUCLEOTIDE SEQUENCE [LARGE SCALE GENOMIC DNA]</scope>
</reference>
<evidence type="ECO:0000256" key="8">
    <source>
        <dbReference type="SAM" id="Phobius"/>
    </source>
</evidence>
<evidence type="ECO:0000256" key="1">
    <source>
        <dbReference type="ARBA" id="ARBA00004141"/>
    </source>
</evidence>
<gene>
    <name evidence="11" type="primary">LOC108040404</name>
    <name evidence="9" type="synonym">108040404</name>
</gene>
<keyword evidence="10" id="KW-1185">Reference proteome</keyword>
<keyword evidence="4 8" id="KW-1133">Transmembrane helix</keyword>
<dbReference type="OrthoDB" id="6229420at2759"/>
<dbReference type="InterPro" id="IPR008795">
    <property type="entry name" value="Prominin"/>
</dbReference>
<comment type="subcellular location">
    <subcellularLocation>
        <location evidence="1">Membrane</location>
        <topology evidence="1">Multi-pass membrane protein</topology>
    </subcellularLocation>
</comment>
<comment type="similarity">
    <text evidence="2">Belongs to the prominin family.</text>
</comment>
<evidence type="ECO:0000256" key="6">
    <source>
        <dbReference type="ARBA" id="ARBA00023180"/>
    </source>
</evidence>
<feature type="region of interest" description="Disordered" evidence="7">
    <location>
        <begin position="917"/>
        <end position="1013"/>
    </location>
</feature>